<evidence type="ECO:0000313" key="8">
    <source>
        <dbReference type="EMBL" id="KAK8397139.1"/>
    </source>
</evidence>
<evidence type="ECO:0000313" key="9">
    <source>
        <dbReference type="Proteomes" id="UP001487740"/>
    </source>
</evidence>
<dbReference type="GO" id="GO:0005886">
    <property type="term" value="C:plasma membrane"/>
    <property type="evidence" value="ECO:0007669"/>
    <property type="project" value="UniProtKB-SubCell"/>
</dbReference>
<evidence type="ECO:0000256" key="6">
    <source>
        <dbReference type="ARBA" id="ARBA00023170"/>
    </source>
</evidence>
<proteinExistence type="predicted"/>
<evidence type="ECO:0000256" key="4">
    <source>
        <dbReference type="ARBA" id="ARBA00022989"/>
    </source>
</evidence>
<evidence type="ECO:0000256" key="3">
    <source>
        <dbReference type="ARBA" id="ARBA00022692"/>
    </source>
</evidence>
<evidence type="ECO:0000256" key="7">
    <source>
        <dbReference type="ARBA" id="ARBA00023180"/>
    </source>
</evidence>
<organism evidence="8 9">
    <name type="scientific">Scylla paramamosain</name>
    <name type="common">Mud crab</name>
    <dbReference type="NCBI Taxonomy" id="85552"/>
    <lineage>
        <taxon>Eukaryota</taxon>
        <taxon>Metazoa</taxon>
        <taxon>Ecdysozoa</taxon>
        <taxon>Arthropoda</taxon>
        <taxon>Crustacea</taxon>
        <taxon>Multicrustacea</taxon>
        <taxon>Malacostraca</taxon>
        <taxon>Eumalacostraca</taxon>
        <taxon>Eucarida</taxon>
        <taxon>Decapoda</taxon>
        <taxon>Pleocyemata</taxon>
        <taxon>Brachyura</taxon>
        <taxon>Eubrachyura</taxon>
        <taxon>Portunoidea</taxon>
        <taxon>Portunidae</taxon>
        <taxon>Portuninae</taxon>
        <taxon>Scylla</taxon>
    </lineage>
</organism>
<keyword evidence="5" id="KW-0472">Membrane</keyword>
<dbReference type="AlphaFoldDB" id="A0AAW0UAL1"/>
<keyword evidence="7" id="KW-0325">Glycoprotein</keyword>
<keyword evidence="3" id="KW-0812">Transmembrane</keyword>
<gene>
    <name evidence="8" type="ORF">O3P69_004674</name>
</gene>
<keyword evidence="6" id="KW-0675">Receptor</keyword>
<evidence type="ECO:0000256" key="2">
    <source>
        <dbReference type="ARBA" id="ARBA00022475"/>
    </source>
</evidence>
<reference evidence="8 9" key="1">
    <citation type="submission" date="2023-03" db="EMBL/GenBank/DDBJ databases">
        <title>High-quality genome of Scylla paramamosain provides insights in environmental adaptation.</title>
        <authorList>
            <person name="Zhang L."/>
        </authorList>
    </citation>
    <scope>NUCLEOTIDE SEQUENCE [LARGE SCALE GENOMIC DNA]</scope>
    <source>
        <strain evidence="8">LZ_2023a</strain>
        <tissue evidence="8">Muscle</tissue>
    </source>
</reference>
<keyword evidence="4" id="KW-1133">Transmembrane helix</keyword>
<dbReference type="PANTHER" id="PTHR42643">
    <property type="entry name" value="IONOTROPIC RECEPTOR 20A-RELATED"/>
    <property type="match status" value="1"/>
</dbReference>
<accession>A0AAW0UAL1</accession>
<evidence type="ECO:0000256" key="5">
    <source>
        <dbReference type="ARBA" id="ARBA00023136"/>
    </source>
</evidence>
<dbReference type="PANTHER" id="PTHR42643:SF24">
    <property type="entry name" value="IONOTROPIC RECEPTOR 60A"/>
    <property type="match status" value="1"/>
</dbReference>
<name>A0AAW0UAL1_SCYPA</name>
<comment type="subcellular location">
    <subcellularLocation>
        <location evidence="1">Cell membrane</location>
        <topology evidence="1">Multi-pass membrane protein</topology>
    </subcellularLocation>
</comment>
<sequence length="105" mass="11383">MLLVEECFQPYNTAMGVQSHSPLKRSLDQAVTWVVQAGLTIPWVRETLLIVRQERIASSNGLADAAVPESDSGVSFSLEHLQGVFIMFGAGCGLSLVVFASEFLL</sequence>
<dbReference type="InterPro" id="IPR052192">
    <property type="entry name" value="Insect_Ionotropic_Sensory_Rcpt"/>
</dbReference>
<dbReference type="Proteomes" id="UP001487740">
    <property type="component" value="Unassembled WGS sequence"/>
</dbReference>
<keyword evidence="2" id="KW-1003">Cell membrane</keyword>
<dbReference type="EMBL" id="JARAKH010000014">
    <property type="protein sequence ID" value="KAK8397139.1"/>
    <property type="molecule type" value="Genomic_DNA"/>
</dbReference>
<keyword evidence="9" id="KW-1185">Reference proteome</keyword>
<comment type="caution">
    <text evidence="8">The sequence shown here is derived from an EMBL/GenBank/DDBJ whole genome shotgun (WGS) entry which is preliminary data.</text>
</comment>
<protein>
    <submittedName>
        <fullName evidence="8">Uncharacterized protein</fullName>
    </submittedName>
</protein>
<evidence type="ECO:0000256" key="1">
    <source>
        <dbReference type="ARBA" id="ARBA00004651"/>
    </source>
</evidence>